<dbReference type="PROSITE" id="PS50879">
    <property type="entry name" value="RNASE_H_1"/>
    <property type="match status" value="1"/>
</dbReference>
<dbReference type="GO" id="GO:0004523">
    <property type="term" value="F:RNA-DNA hybrid ribonuclease activity"/>
    <property type="evidence" value="ECO:0007669"/>
    <property type="project" value="InterPro"/>
</dbReference>
<accession>A0A1G1Z3F0</accession>
<organism evidence="2 3">
    <name type="scientific">Candidatus Colwellbacteria bacterium RIFCSPLOWO2_01_FULL_48_10</name>
    <dbReference type="NCBI Taxonomy" id="1797690"/>
    <lineage>
        <taxon>Bacteria</taxon>
        <taxon>Candidatus Colwelliibacteriota</taxon>
    </lineage>
</organism>
<name>A0A1G1Z3F0_9BACT</name>
<dbReference type="InterPro" id="IPR002156">
    <property type="entry name" value="RNaseH_domain"/>
</dbReference>
<evidence type="ECO:0000259" key="1">
    <source>
        <dbReference type="PROSITE" id="PS50879"/>
    </source>
</evidence>
<dbReference type="Gene3D" id="3.30.420.10">
    <property type="entry name" value="Ribonuclease H-like superfamily/Ribonuclease H"/>
    <property type="match status" value="1"/>
</dbReference>
<dbReference type="Pfam" id="PF13456">
    <property type="entry name" value="RVT_3"/>
    <property type="match status" value="1"/>
</dbReference>
<dbReference type="InterPro" id="IPR012337">
    <property type="entry name" value="RNaseH-like_sf"/>
</dbReference>
<feature type="domain" description="RNase H type-1" evidence="1">
    <location>
        <begin position="1"/>
        <end position="146"/>
    </location>
</feature>
<dbReference type="GO" id="GO:0005694">
    <property type="term" value="C:chromosome"/>
    <property type="evidence" value="ECO:0007669"/>
    <property type="project" value="InterPro"/>
</dbReference>
<dbReference type="EMBL" id="MHIY01000032">
    <property type="protein sequence ID" value="OGY59148.1"/>
    <property type="molecule type" value="Genomic_DNA"/>
</dbReference>
<dbReference type="InterPro" id="IPR013498">
    <property type="entry name" value="Topo_IA_Znf"/>
</dbReference>
<dbReference type="InterPro" id="IPR036397">
    <property type="entry name" value="RNaseH_sf"/>
</dbReference>
<dbReference type="Gene3D" id="3.30.65.10">
    <property type="entry name" value="Bacterial Topoisomerase I, domain 1"/>
    <property type="match status" value="1"/>
</dbReference>
<sequence>MLNIYFDGACWPNPGGSAACGWVIKKDSEVLSRGGILIGTGEGMTNNVAEYHGLIEGIKNISNLGLKEREIKIYGDSNLVCNMIAKKWGWKKGKYLPHKDKPHLKVLLDEALLLLSKYKYEVQWIRRELNSEADEQSTKPLIEAGIREPINKYKTPANTDESCPRCHKGMVEKKGEFGRFYGCSDYPKCRGTKSIKSRID</sequence>
<dbReference type="GO" id="GO:0006265">
    <property type="term" value="P:DNA topological change"/>
    <property type="evidence" value="ECO:0007669"/>
    <property type="project" value="InterPro"/>
</dbReference>
<proteinExistence type="predicted"/>
<dbReference type="Pfam" id="PF01396">
    <property type="entry name" value="Zn_ribbon_Top1"/>
    <property type="match status" value="1"/>
</dbReference>
<comment type="caution">
    <text evidence="2">The sequence shown here is derived from an EMBL/GenBank/DDBJ whole genome shotgun (WGS) entry which is preliminary data.</text>
</comment>
<dbReference type="Proteomes" id="UP000178744">
    <property type="component" value="Unassembled WGS sequence"/>
</dbReference>
<evidence type="ECO:0000313" key="2">
    <source>
        <dbReference type="EMBL" id="OGY59148.1"/>
    </source>
</evidence>
<dbReference type="PANTHER" id="PTHR46387">
    <property type="entry name" value="POLYNUCLEOTIDYL TRANSFERASE, RIBONUCLEASE H-LIKE SUPERFAMILY PROTEIN"/>
    <property type="match status" value="1"/>
</dbReference>
<dbReference type="GO" id="GO:0003677">
    <property type="term" value="F:DNA binding"/>
    <property type="evidence" value="ECO:0007669"/>
    <property type="project" value="InterPro"/>
</dbReference>
<evidence type="ECO:0000313" key="3">
    <source>
        <dbReference type="Proteomes" id="UP000178744"/>
    </source>
</evidence>
<gene>
    <name evidence="2" type="ORF">A3B23_00520</name>
</gene>
<reference evidence="2 3" key="1">
    <citation type="journal article" date="2016" name="Nat. Commun.">
        <title>Thousands of microbial genomes shed light on interconnected biogeochemical processes in an aquifer system.</title>
        <authorList>
            <person name="Anantharaman K."/>
            <person name="Brown C.T."/>
            <person name="Hug L.A."/>
            <person name="Sharon I."/>
            <person name="Castelle C.J."/>
            <person name="Probst A.J."/>
            <person name="Thomas B.C."/>
            <person name="Singh A."/>
            <person name="Wilkins M.J."/>
            <person name="Karaoz U."/>
            <person name="Brodie E.L."/>
            <person name="Williams K.H."/>
            <person name="Hubbard S.S."/>
            <person name="Banfield J.F."/>
        </authorList>
    </citation>
    <scope>NUCLEOTIDE SEQUENCE [LARGE SCALE GENOMIC DNA]</scope>
</reference>
<protein>
    <recommendedName>
        <fullName evidence="1">RNase H type-1 domain-containing protein</fullName>
    </recommendedName>
</protein>
<dbReference type="GO" id="GO:0003916">
    <property type="term" value="F:DNA topoisomerase activity"/>
    <property type="evidence" value="ECO:0007669"/>
    <property type="project" value="InterPro"/>
</dbReference>
<dbReference type="PANTHER" id="PTHR46387:SF2">
    <property type="entry name" value="RIBONUCLEASE HI"/>
    <property type="match status" value="1"/>
</dbReference>
<dbReference type="CDD" id="cd09279">
    <property type="entry name" value="RNase_HI_like"/>
    <property type="match status" value="1"/>
</dbReference>
<dbReference type="AlphaFoldDB" id="A0A1G1Z3F0"/>
<dbReference type="SUPFAM" id="SSF57783">
    <property type="entry name" value="Zinc beta-ribbon"/>
    <property type="match status" value="1"/>
</dbReference>
<dbReference type="STRING" id="1797690.A3B23_00520"/>
<dbReference type="SUPFAM" id="SSF53098">
    <property type="entry name" value="Ribonuclease H-like"/>
    <property type="match status" value="1"/>
</dbReference>